<protein>
    <submittedName>
        <fullName evidence="2">Glycosyl transferase family 1</fullName>
    </submittedName>
</protein>
<organism evidence="2 3">
    <name type="scientific">Algibacter marinivivus</name>
    <dbReference type="NCBI Taxonomy" id="2100723"/>
    <lineage>
        <taxon>Bacteria</taxon>
        <taxon>Pseudomonadati</taxon>
        <taxon>Bacteroidota</taxon>
        <taxon>Flavobacteriia</taxon>
        <taxon>Flavobacteriales</taxon>
        <taxon>Flavobacteriaceae</taxon>
        <taxon>Algibacter</taxon>
    </lineage>
</organism>
<reference evidence="2" key="1">
    <citation type="submission" date="2018-05" db="EMBL/GenBank/DDBJ databases">
        <title>Algibacter marinivivus sp. nov., isolated from sample around a algae.</title>
        <authorList>
            <person name="Zhong X."/>
        </authorList>
    </citation>
    <scope>NUCLEOTIDE SEQUENCE [LARGE SCALE GENOMIC DNA]</scope>
    <source>
        <strain evidence="2">ZY111</strain>
    </source>
</reference>
<dbReference type="OrthoDB" id="9794575at2"/>
<name>A0A2U2X3S3_9FLAO</name>
<accession>A0A2U2X3S3</accession>
<dbReference type="Pfam" id="PF13439">
    <property type="entry name" value="Glyco_transf_4"/>
    <property type="match status" value="1"/>
</dbReference>
<dbReference type="AlphaFoldDB" id="A0A2U2X3S3"/>
<reference evidence="2" key="2">
    <citation type="submission" date="2018-05" db="EMBL/GenBank/DDBJ databases">
        <authorList>
            <person name="Lanie J.A."/>
            <person name="Ng W.-L."/>
            <person name="Kazmierczak K.M."/>
            <person name="Andrzejewski T.M."/>
            <person name="Davidsen T.M."/>
            <person name="Wayne K.J."/>
            <person name="Tettelin H."/>
            <person name="Glass J.I."/>
            <person name="Rusch D."/>
            <person name="Podicherti R."/>
            <person name="Tsui H.-C.T."/>
            <person name="Winkler M.E."/>
        </authorList>
    </citation>
    <scope>NUCLEOTIDE SEQUENCE [LARGE SCALE GENOMIC DNA]</scope>
    <source>
        <strain evidence="2">ZY111</strain>
    </source>
</reference>
<keyword evidence="3" id="KW-1185">Reference proteome</keyword>
<dbReference type="InterPro" id="IPR028098">
    <property type="entry name" value="Glyco_trans_4-like_N"/>
</dbReference>
<dbReference type="SUPFAM" id="SSF53756">
    <property type="entry name" value="UDP-Glycosyltransferase/glycogen phosphorylase"/>
    <property type="match status" value="1"/>
</dbReference>
<dbReference type="GO" id="GO:0016757">
    <property type="term" value="F:glycosyltransferase activity"/>
    <property type="evidence" value="ECO:0007669"/>
    <property type="project" value="UniProtKB-ARBA"/>
</dbReference>
<evidence type="ECO:0000259" key="1">
    <source>
        <dbReference type="Pfam" id="PF13439"/>
    </source>
</evidence>
<gene>
    <name evidence="2" type="ORF">DIS18_09280</name>
</gene>
<evidence type="ECO:0000313" key="3">
    <source>
        <dbReference type="Proteomes" id="UP000245375"/>
    </source>
</evidence>
<dbReference type="Proteomes" id="UP000245375">
    <property type="component" value="Unassembled WGS sequence"/>
</dbReference>
<dbReference type="EMBL" id="QFRI01000002">
    <property type="protein sequence ID" value="PWH82436.1"/>
    <property type="molecule type" value="Genomic_DNA"/>
</dbReference>
<feature type="domain" description="Glycosyltransferase subfamily 4-like N-terminal" evidence="1">
    <location>
        <begin position="114"/>
        <end position="242"/>
    </location>
</feature>
<comment type="caution">
    <text evidence="2">The sequence shown here is derived from an EMBL/GenBank/DDBJ whole genome shotgun (WGS) entry which is preliminary data.</text>
</comment>
<proteinExistence type="predicted"/>
<evidence type="ECO:0000313" key="2">
    <source>
        <dbReference type="EMBL" id="PWH82436.1"/>
    </source>
</evidence>
<keyword evidence="2" id="KW-0808">Transferase</keyword>
<sequence length="432" mass="49612">MSSKERMNKKKVLIITYYWPPAGGPGVQRWLKFVKYLPEFDVEPIVFVPKNPNYPIVDDSLVSEVSKDVTIINHPINEPYKWAGFFSNKSSKTISKGIIADEKEQSLIEKLMLYIRGNFFIPDARVGWVKPSVSFLIDYIKKESIEKIITTGPPHSVHLIGLQLKQKLGVKWLVDFRDPWTTIGYHKQLKLTSASKAKHKSLEKQVLNTSDQIIVTSSVTKTEFQNITNKPIEVITNGYDNESTVDFEMDSKFTLSHIGSLLSKRNPEILWRVLNELVNENVDFSKDFQLNLIGSVSKNVLKSLKYYDLSDYINELGYISHKEAIKYQKKSQLLLLIEIDSEDTKCIIPGKLFEYMVSNRPMVAIGPNGSDVEKIIKETNTGHYFNYSDYESLKRIILEHYKAFQNNTLQSHPIGLQKYHRKALTKSLANLI</sequence>
<dbReference type="Gene3D" id="3.40.50.2000">
    <property type="entry name" value="Glycogen Phosphorylase B"/>
    <property type="match status" value="2"/>
</dbReference>